<evidence type="ECO:0000313" key="5">
    <source>
        <dbReference type="Proteomes" id="UP001146351"/>
    </source>
</evidence>
<evidence type="ECO:0000259" key="3">
    <source>
        <dbReference type="PROSITE" id="PS50102"/>
    </source>
</evidence>
<dbReference type="OrthoDB" id="336240at2759"/>
<dbReference type="AlphaFoldDB" id="A0A9W9LVX7"/>
<feature type="region of interest" description="Disordered" evidence="2">
    <location>
        <begin position="405"/>
        <end position="424"/>
    </location>
</feature>
<dbReference type="SUPFAM" id="SSF54928">
    <property type="entry name" value="RNA-binding domain, RBD"/>
    <property type="match status" value="1"/>
</dbReference>
<reference evidence="4" key="1">
    <citation type="submission" date="2022-11" db="EMBL/GenBank/DDBJ databases">
        <authorList>
            <person name="Petersen C."/>
        </authorList>
    </citation>
    <scope>NUCLEOTIDE SEQUENCE</scope>
    <source>
        <strain evidence="4">IBT 21917</strain>
    </source>
</reference>
<sequence length="546" mass="62338">MYHVPVQPITVDQHDQEMQMHLIRPLGDVLNESKLPIGNKATQRTPQRFGVVKIENIPYTVTRQEVSQFFGRNARMVQGWSVHIIMERSTGKTEDCYVEFNTQTDAEEAVKRANRNLDIGRGPRMGMRHIAVKISSQDELMHAMFPLAKCVKWIDGRPVETGKPPGDELSPGFTGFVTKEEMFCAVRHAENPQRSIFAMKVPQRTYEFLVSTMWKYPWYATNMYTVQERNKIFQALRFMLEALVARIANENVVGLDRRLVSELVRVGLQCPAFNPRMKFCLAHIGNELQVLQRMSEVWLTYFPFDTLTWLPPQDPVALEFCALLLSKAYVPDHSNKGLMQRWNNENFLEPYGRIWLEWEDSMVPKVYTFADCVNFEKTILRSMLSSGFHNRRMEIVGVKYPKATKDTGSVSGSSTPTVRSLGGDLTRPSSAMSVVWNPSNAHGQMTPVSETRQVAQPSGVLNRSFEFPARRHVSIGTVPFANGPFSPAFNTQHWPSRSDSQAPGLTWGQGPFRSLPGRWSGNYGYESSQHQRLSSNWDFPQEEQDF</sequence>
<keyword evidence="5" id="KW-1185">Reference proteome</keyword>
<name>A0A9W9LVX7_9EURO</name>
<proteinExistence type="predicted"/>
<reference evidence="4" key="2">
    <citation type="journal article" date="2023" name="IMA Fungus">
        <title>Comparative genomic study of the Penicillium genus elucidates a diverse pangenome and 15 lateral gene transfer events.</title>
        <authorList>
            <person name="Petersen C."/>
            <person name="Sorensen T."/>
            <person name="Nielsen M.R."/>
            <person name="Sondergaard T.E."/>
            <person name="Sorensen J.L."/>
            <person name="Fitzpatrick D.A."/>
            <person name="Frisvad J.C."/>
            <person name="Nielsen K.L."/>
        </authorList>
    </citation>
    <scope>NUCLEOTIDE SEQUENCE</scope>
    <source>
        <strain evidence="4">IBT 21917</strain>
    </source>
</reference>
<dbReference type="InterPro" id="IPR000504">
    <property type="entry name" value="RRM_dom"/>
</dbReference>
<dbReference type="Gene3D" id="3.30.70.330">
    <property type="match status" value="1"/>
</dbReference>
<feature type="region of interest" description="Disordered" evidence="2">
    <location>
        <begin position="491"/>
        <end position="511"/>
    </location>
</feature>
<dbReference type="PROSITE" id="PS50102">
    <property type="entry name" value="RRM"/>
    <property type="match status" value="1"/>
</dbReference>
<dbReference type="Proteomes" id="UP001146351">
    <property type="component" value="Unassembled WGS sequence"/>
</dbReference>
<gene>
    <name evidence="4" type="ORF">N7492_003251</name>
</gene>
<keyword evidence="1" id="KW-0694">RNA-binding</keyword>
<comment type="caution">
    <text evidence="4">The sequence shown here is derived from an EMBL/GenBank/DDBJ whole genome shotgun (WGS) entry which is preliminary data.</text>
</comment>
<protein>
    <submittedName>
        <fullName evidence="4">Nucleotide-binding alpha-beta plait</fullName>
    </submittedName>
</protein>
<evidence type="ECO:0000313" key="4">
    <source>
        <dbReference type="EMBL" id="KAJ5180041.1"/>
    </source>
</evidence>
<feature type="domain" description="RRM" evidence="3">
    <location>
        <begin position="50"/>
        <end position="137"/>
    </location>
</feature>
<dbReference type="GO" id="GO:0003723">
    <property type="term" value="F:RNA binding"/>
    <property type="evidence" value="ECO:0007669"/>
    <property type="project" value="UniProtKB-UniRule"/>
</dbReference>
<evidence type="ECO:0000256" key="2">
    <source>
        <dbReference type="SAM" id="MobiDB-lite"/>
    </source>
</evidence>
<organism evidence="4 5">
    <name type="scientific">Penicillium capsulatum</name>
    <dbReference type="NCBI Taxonomy" id="69766"/>
    <lineage>
        <taxon>Eukaryota</taxon>
        <taxon>Fungi</taxon>
        <taxon>Dikarya</taxon>
        <taxon>Ascomycota</taxon>
        <taxon>Pezizomycotina</taxon>
        <taxon>Eurotiomycetes</taxon>
        <taxon>Eurotiomycetidae</taxon>
        <taxon>Eurotiales</taxon>
        <taxon>Aspergillaceae</taxon>
        <taxon>Penicillium</taxon>
    </lineage>
</organism>
<evidence type="ECO:0000256" key="1">
    <source>
        <dbReference type="PROSITE-ProRule" id="PRU00176"/>
    </source>
</evidence>
<accession>A0A9W9LVX7</accession>
<dbReference type="Pfam" id="PF00076">
    <property type="entry name" value="RRM_1"/>
    <property type="match status" value="1"/>
</dbReference>
<feature type="compositionally biased region" description="Polar residues" evidence="2">
    <location>
        <begin position="491"/>
        <end position="503"/>
    </location>
</feature>
<feature type="compositionally biased region" description="Low complexity" evidence="2">
    <location>
        <begin position="407"/>
        <end position="420"/>
    </location>
</feature>
<dbReference type="InterPro" id="IPR012677">
    <property type="entry name" value="Nucleotide-bd_a/b_plait_sf"/>
</dbReference>
<dbReference type="CDD" id="cd12254">
    <property type="entry name" value="RRM_hnRNPH_ESRPs_RBM12_like"/>
    <property type="match status" value="1"/>
</dbReference>
<dbReference type="EMBL" id="JAPQKO010000002">
    <property type="protein sequence ID" value="KAJ5180041.1"/>
    <property type="molecule type" value="Genomic_DNA"/>
</dbReference>
<dbReference type="InterPro" id="IPR035979">
    <property type="entry name" value="RBD_domain_sf"/>
</dbReference>